<keyword evidence="2" id="KW-1185">Reference proteome</keyword>
<organism evidence="1 2">
    <name type="scientific">Macrococcoides bohemicum</name>
    <dbReference type="NCBI Taxonomy" id="1903056"/>
    <lineage>
        <taxon>Bacteria</taxon>
        <taxon>Bacillati</taxon>
        <taxon>Bacillota</taxon>
        <taxon>Bacilli</taxon>
        <taxon>Bacillales</taxon>
        <taxon>Staphylococcaceae</taxon>
        <taxon>Macrococcoides</taxon>
    </lineage>
</organism>
<dbReference type="AlphaFoldDB" id="A0AAJ4PAC8"/>
<sequence length="80" mass="9316">MTNQNELLVDKLSDVTYKLSMAAQTKRDSDFIDVITHNGREYSCEITREQYLEDAIFRAVEEITMITHVDIEWGNDDESN</sequence>
<accession>A0AAJ4PAC8</accession>
<reference evidence="1 2" key="1">
    <citation type="submission" date="2021-07" db="EMBL/GenBank/DDBJ databases">
        <title>Prevalence and characterization of methicillin-resistant Macrococcus spp. in food producing animals and meat in Switzerland in 2019.</title>
        <authorList>
            <person name="Keller J.E."/>
            <person name="Schwendener S."/>
            <person name="Neuenschwander J."/>
            <person name="Overesch G."/>
            <person name="Perreten V."/>
        </authorList>
    </citation>
    <scope>NUCLEOTIDE SEQUENCE [LARGE SCALE GENOMIC DNA]</scope>
    <source>
        <strain evidence="1 2">19Msa0936</strain>
    </source>
</reference>
<dbReference type="RefSeq" id="WP_219502954.1">
    <property type="nucleotide sequence ID" value="NZ_CP079981.1"/>
</dbReference>
<protein>
    <submittedName>
        <fullName evidence="1">Uncharacterized protein</fullName>
    </submittedName>
</protein>
<dbReference type="EMBL" id="CP079981">
    <property type="protein sequence ID" value="QYA42097.1"/>
    <property type="molecule type" value="Genomic_DNA"/>
</dbReference>
<dbReference type="Proteomes" id="UP000826802">
    <property type="component" value="Chromosome"/>
</dbReference>
<evidence type="ECO:0000313" key="2">
    <source>
        <dbReference type="Proteomes" id="UP000826802"/>
    </source>
</evidence>
<gene>
    <name evidence="1" type="ORF">KYI11_10930</name>
</gene>
<proteinExistence type="predicted"/>
<name>A0AAJ4PAC8_9STAP</name>
<evidence type="ECO:0000313" key="1">
    <source>
        <dbReference type="EMBL" id="QYA42097.1"/>
    </source>
</evidence>